<keyword evidence="2" id="KW-0456">Lyase</keyword>
<sequence length="239" mass="24335">MHLLVTRPEPDASLLADTLRALGHKVLVAPLMQVVVRDFSIELAGVQAVLFTSANGVRAFAEQIGAPPDGMTAFAVGKASAQLARDAGWMQVEAADGDVDALAALVTAKLAPDDGSLLHVSGKAAAGDLAGALTAQGFTVNRVVGYEARLAEILPESVAGRLSAGDLDGVLLFSPRSARVLADLAEKAGLSGKLAAIDAYCLSPAVADALTARISAPESVKCKVATAPETPHLIALLSP</sequence>
<evidence type="ECO:0000313" key="3">
    <source>
        <dbReference type="Proteomes" id="UP000032160"/>
    </source>
</evidence>
<evidence type="ECO:0000313" key="2">
    <source>
        <dbReference type="EMBL" id="CDO59634.1"/>
    </source>
</evidence>
<dbReference type="KEGG" id="pect:BN1012_Phect1420"/>
<organism evidence="2 3">
    <name type="scientific">Candidatus Phaeomarinibacter ectocarpi</name>
    <dbReference type="NCBI Taxonomy" id="1458461"/>
    <lineage>
        <taxon>Bacteria</taxon>
        <taxon>Pseudomonadati</taxon>
        <taxon>Pseudomonadota</taxon>
        <taxon>Alphaproteobacteria</taxon>
        <taxon>Hyphomicrobiales</taxon>
        <taxon>Parvibaculaceae</taxon>
        <taxon>Candidatus Phaeomarinibacter</taxon>
    </lineage>
</organism>
<dbReference type="OrthoDB" id="7163809at2"/>
<reference evidence="2 3" key="1">
    <citation type="journal article" date="2014" name="Front. Genet.">
        <title>Genome and metabolic network of "Candidatus Phaeomarinobacter ectocarpi" Ec32, a new candidate genus of Alphaproteobacteria frequently associated with brown algae.</title>
        <authorList>
            <person name="Dittami S.M."/>
            <person name="Barbeyron T."/>
            <person name="Boyen C."/>
            <person name="Cambefort J."/>
            <person name="Collet G."/>
            <person name="Delage L."/>
            <person name="Gobet A."/>
            <person name="Groisillier A."/>
            <person name="Leblanc C."/>
            <person name="Michel G."/>
            <person name="Scornet D."/>
            <person name="Siegel A."/>
            <person name="Tapia J.E."/>
            <person name="Tonon T."/>
        </authorList>
    </citation>
    <scope>NUCLEOTIDE SEQUENCE [LARGE SCALE GENOMIC DNA]</scope>
    <source>
        <strain evidence="2 3">Ec32</strain>
    </source>
</reference>
<dbReference type="EC" id="4.2.1.75" evidence="2"/>
<feature type="domain" description="Tetrapyrrole biosynthesis uroporphyrinogen III synthase" evidence="1">
    <location>
        <begin position="15"/>
        <end position="211"/>
    </location>
</feature>
<name>X5MF64_9HYPH</name>
<dbReference type="Pfam" id="PF02602">
    <property type="entry name" value="HEM4"/>
    <property type="match status" value="1"/>
</dbReference>
<proteinExistence type="predicted"/>
<dbReference type="Proteomes" id="UP000032160">
    <property type="component" value="Chromosome I"/>
</dbReference>
<accession>X5MF64</accession>
<dbReference type="HOGENOM" id="CLU_011276_10_1_5"/>
<dbReference type="STRING" id="1458461.BN1012_Phect1420"/>
<evidence type="ECO:0000259" key="1">
    <source>
        <dbReference type="Pfam" id="PF02602"/>
    </source>
</evidence>
<dbReference type="GO" id="GO:0033014">
    <property type="term" value="P:tetrapyrrole biosynthetic process"/>
    <property type="evidence" value="ECO:0007669"/>
    <property type="project" value="InterPro"/>
</dbReference>
<dbReference type="InterPro" id="IPR003754">
    <property type="entry name" value="4pyrrol_synth_uPrphyn_synth"/>
</dbReference>
<dbReference type="InterPro" id="IPR036108">
    <property type="entry name" value="4pyrrol_syn_uPrphyn_synt_sf"/>
</dbReference>
<dbReference type="CDD" id="cd06578">
    <property type="entry name" value="HemD"/>
    <property type="match status" value="1"/>
</dbReference>
<dbReference type="RefSeq" id="WP_052535450.1">
    <property type="nucleotide sequence ID" value="NZ_HG966617.1"/>
</dbReference>
<dbReference type="GO" id="GO:0004852">
    <property type="term" value="F:uroporphyrinogen-III synthase activity"/>
    <property type="evidence" value="ECO:0007669"/>
    <property type="project" value="UniProtKB-EC"/>
</dbReference>
<protein>
    <submittedName>
        <fullName evidence="2">Uroporphyrinogen-III synthase</fullName>
        <ecNumber evidence="2">4.2.1.75</ecNumber>
    </submittedName>
</protein>
<dbReference type="EMBL" id="HG966617">
    <property type="protein sequence ID" value="CDO59634.1"/>
    <property type="molecule type" value="Genomic_DNA"/>
</dbReference>
<dbReference type="SUPFAM" id="SSF69618">
    <property type="entry name" value="HemD-like"/>
    <property type="match status" value="1"/>
</dbReference>
<dbReference type="Gene3D" id="3.40.50.10090">
    <property type="match status" value="2"/>
</dbReference>
<dbReference type="AlphaFoldDB" id="X5MF64"/>
<gene>
    <name evidence="2" type="ORF">BN1012_Phect1420</name>
</gene>
<keyword evidence="3" id="KW-1185">Reference proteome</keyword>